<dbReference type="PANTHER" id="PTHR15451">
    <property type="entry name" value="ERGOSTEROL BIOSYNTHETIC PROTEIN 28-RELATED"/>
    <property type="match status" value="1"/>
</dbReference>
<evidence type="ECO:0000256" key="2">
    <source>
        <dbReference type="ARBA" id="ARBA00005377"/>
    </source>
</evidence>
<organism evidence="14 15">
    <name type="scientific">Ceratopteris richardii</name>
    <name type="common">Triangle waterfern</name>
    <dbReference type="NCBI Taxonomy" id="49495"/>
    <lineage>
        <taxon>Eukaryota</taxon>
        <taxon>Viridiplantae</taxon>
        <taxon>Streptophyta</taxon>
        <taxon>Embryophyta</taxon>
        <taxon>Tracheophyta</taxon>
        <taxon>Polypodiopsida</taxon>
        <taxon>Polypodiidae</taxon>
        <taxon>Polypodiales</taxon>
        <taxon>Pteridineae</taxon>
        <taxon>Pteridaceae</taxon>
        <taxon>Parkerioideae</taxon>
        <taxon>Ceratopteris</taxon>
    </lineage>
</organism>
<dbReference type="Pfam" id="PF03694">
    <property type="entry name" value="Erg28"/>
    <property type="match status" value="1"/>
</dbReference>
<dbReference type="PANTHER" id="PTHR15451:SF19">
    <property type="entry name" value="ERGOSTEROL BIOSYNTHETIC PROTEIN 28 HOMOLOG"/>
    <property type="match status" value="1"/>
</dbReference>
<evidence type="ECO:0000256" key="12">
    <source>
        <dbReference type="ARBA" id="ARBA00023221"/>
    </source>
</evidence>
<dbReference type="EMBL" id="CM035413">
    <property type="protein sequence ID" value="KAH7431031.1"/>
    <property type="molecule type" value="Genomic_DNA"/>
</dbReference>
<keyword evidence="8" id="KW-0756">Sterol biosynthesis</keyword>
<evidence type="ECO:0000313" key="15">
    <source>
        <dbReference type="Proteomes" id="UP000825935"/>
    </source>
</evidence>
<dbReference type="GO" id="GO:0016126">
    <property type="term" value="P:sterol biosynthetic process"/>
    <property type="evidence" value="ECO:0007669"/>
    <property type="project" value="UniProtKB-KW"/>
</dbReference>
<dbReference type="GO" id="GO:0030674">
    <property type="term" value="F:protein-macromolecule adaptor activity"/>
    <property type="evidence" value="ECO:0007669"/>
    <property type="project" value="TreeGrafter"/>
</dbReference>
<keyword evidence="11" id="KW-1207">Sterol metabolism</keyword>
<evidence type="ECO:0000256" key="10">
    <source>
        <dbReference type="ARBA" id="ARBA00023136"/>
    </source>
</evidence>
<name>A0A8T2U4D8_CERRI</name>
<evidence type="ECO:0000256" key="4">
    <source>
        <dbReference type="ARBA" id="ARBA00022692"/>
    </source>
</evidence>
<protein>
    <submittedName>
        <fullName evidence="14">Uncharacterized protein</fullName>
    </submittedName>
</protein>
<keyword evidence="3" id="KW-0444">Lipid biosynthesis</keyword>
<sequence length="93" mass="10944">MPRERAYDCIKIYSCVHNVSFHELHKTFGTWTFLTFTLCILCARDLENQSFYLATLLSFIYALGYFLIEFLMFDSINNNSNIFLVKGTSIFLF</sequence>
<keyword evidence="10 13" id="KW-0472">Membrane</keyword>
<dbReference type="GO" id="GO:0005789">
    <property type="term" value="C:endoplasmic reticulum membrane"/>
    <property type="evidence" value="ECO:0007669"/>
    <property type="project" value="UniProtKB-SubCell"/>
</dbReference>
<feature type="transmembrane region" description="Helical" evidence="13">
    <location>
        <begin position="51"/>
        <end position="73"/>
    </location>
</feature>
<comment type="caution">
    <text evidence="14">The sequence shown here is derived from an EMBL/GenBank/DDBJ whole genome shotgun (WGS) entry which is preliminary data.</text>
</comment>
<evidence type="ECO:0000256" key="9">
    <source>
        <dbReference type="ARBA" id="ARBA00023098"/>
    </source>
</evidence>
<keyword evidence="15" id="KW-1185">Reference proteome</keyword>
<keyword evidence="5" id="KW-0256">Endoplasmic reticulum</keyword>
<evidence type="ECO:0000256" key="5">
    <source>
        <dbReference type="ARBA" id="ARBA00022824"/>
    </source>
</evidence>
<evidence type="ECO:0000256" key="7">
    <source>
        <dbReference type="ARBA" id="ARBA00022989"/>
    </source>
</evidence>
<keyword evidence="6" id="KW-0752">Steroid biosynthesis</keyword>
<dbReference type="InterPro" id="IPR005352">
    <property type="entry name" value="Erg28"/>
</dbReference>
<dbReference type="AlphaFoldDB" id="A0A8T2U4D8"/>
<dbReference type="Proteomes" id="UP000825935">
    <property type="component" value="Chromosome 8"/>
</dbReference>
<evidence type="ECO:0000256" key="13">
    <source>
        <dbReference type="SAM" id="Phobius"/>
    </source>
</evidence>
<keyword evidence="7 13" id="KW-1133">Transmembrane helix</keyword>
<evidence type="ECO:0000256" key="1">
    <source>
        <dbReference type="ARBA" id="ARBA00004477"/>
    </source>
</evidence>
<proteinExistence type="inferred from homology"/>
<evidence type="ECO:0000313" key="14">
    <source>
        <dbReference type="EMBL" id="KAH7431031.1"/>
    </source>
</evidence>
<reference evidence="14" key="1">
    <citation type="submission" date="2021-08" db="EMBL/GenBank/DDBJ databases">
        <title>WGS assembly of Ceratopteris richardii.</title>
        <authorList>
            <person name="Marchant D.B."/>
            <person name="Chen G."/>
            <person name="Jenkins J."/>
            <person name="Shu S."/>
            <person name="Leebens-Mack J."/>
            <person name="Grimwood J."/>
            <person name="Schmutz J."/>
            <person name="Soltis P."/>
            <person name="Soltis D."/>
            <person name="Chen Z.-H."/>
        </authorList>
    </citation>
    <scope>NUCLEOTIDE SEQUENCE</scope>
    <source>
        <strain evidence="14">Whitten #5841</strain>
        <tissue evidence="14">Leaf</tissue>
    </source>
</reference>
<keyword evidence="9" id="KW-0443">Lipid metabolism</keyword>
<evidence type="ECO:0000256" key="11">
    <source>
        <dbReference type="ARBA" id="ARBA00023166"/>
    </source>
</evidence>
<comment type="subcellular location">
    <subcellularLocation>
        <location evidence="1">Endoplasmic reticulum membrane</location>
        <topology evidence="1">Multi-pass membrane protein</topology>
    </subcellularLocation>
</comment>
<accession>A0A8T2U4D8</accession>
<evidence type="ECO:0000256" key="6">
    <source>
        <dbReference type="ARBA" id="ARBA00022955"/>
    </source>
</evidence>
<keyword evidence="4 13" id="KW-0812">Transmembrane</keyword>
<comment type="similarity">
    <text evidence="2">Belongs to the ERG28 family.</text>
</comment>
<dbReference type="OrthoDB" id="6485510at2759"/>
<evidence type="ECO:0000256" key="8">
    <source>
        <dbReference type="ARBA" id="ARBA00023011"/>
    </source>
</evidence>
<evidence type="ECO:0000256" key="3">
    <source>
        <dbReference type="ARBA" id="ARBA00022516"/>
    </source>
</evidence>
<keyword evidence="12" id="KW-0753">Steroid metabolism</keyword>
<gene>
    <name evidence="14" type="ORF">KP509_08G026300</name>
</gene>